<feature type="transmembrane region" description="Helical" evidence="1">
    <location>
        <begin position="61"/>
        <end position="81"/>
    </location>
</feature>
<dbReference type="OrthoDB" id="2082317at2"/>
<keyword evidence="1" id="KW-0472">Membrane</keyword>
<reference evidence="2 3" key="1">
    <citation type="submission" date="2017-05" db="EMBL/GenBank/DDBJ databases">
        <title>Vagococcus spp. assemblies.</title>
        <authorList>
            <person name="Gulvik C.A."/>
        </authorList>
    </citation>
    <scope>NUCLEOTIDE SEQUENCE [LARGE SCALE GENOMIC DNA]</scope>
    <source>
        <strain evidence="2 3">CCUG 41755</strain>
    </source>
</reference>
<evidence type="ECO:0000313" key="2">
    <source>
        <dbReference type="EMBL" id="RSU05266.1"/>
    </source>
</evidence>
<name>A0A430ADG9_9ENTE</name>
<dbReference type="EMBL" id="NGJY01000001">
    <property type="protein sequence ID" value="RSU05266.1"/>
    <property type="molecule type" value="Genomic_DNA"/>
</dbReference>
<organism evidence="2 3">
    <name type="scientific">Vagococcus fessus</name>
    <dbReference type="NCBI Taxonomy" id="120370"/>
    <lineage>
        <taxon>Bacteria</taxon>
        <taxon>Bacillati</taxon>
        <taxon>Bacillota</taxon>
        <taxon>Bacilli</taxon>
        <taxon>Lactobacillales</taxon>
        <taxon>Enterococcaceae</taxon>
        <taxon>Vagococcus</taxon>
    </lineage>
</organism>
<keyword evidence="3" id="KW-1185">Reference proteome</keyword>
<feature type="transmembrane region" description="Helical" evidence="1">
    <location>
        <begin position="36"/>
        <end position="55"/>
    </location>
</feature>
<dbReference type="AlphaFoldDB" id="A0A430ADG9"/>
<comment type="caution">
    <text evidence="2">The sequence shown here is derived from an EMBL/GenBank/DDBJ whole genome shotgun (WGS) entry which is preliminary data.</text>
</comment>
<accession>A0A430ADG9</accession>
<gene>
    <name evidence="2" type="ORF">CBF31_01095</name>
</gene>
<evidence type="ECO:0000313" key="3">
    <source>
        <dbReference type="Proteomes" id="UP000287101"/>
    </source>
</evidence>
<keyword evidence="1" id="KW-0812">Transmembrane</keyword>
<feature type="transmembrane region" description="Helical" evidence="1">
    <location>
        <begin position="6"/>
        <end position="29"/>
    </location>
</feature>
<proteinExistence type="predicted"/>
<evidence type="ECO:0000256" key="1">
    <source>
        <dbReference type="SAM" id="Phobius"/>
    </source>
</evidence>
<dbReference type="Proteomes" id="UP000287101">
    <property type="component" value="Unassembled WGS sequence"/>
</dbReference>
<protein>
    <submittedName>
        <fullName evidence="2">Uncharacterized protein</fullName>
    </submittedName>
</protein>
<sequence length="176" mass="19755">MVLIIGLIVLCEVLFWVAIVLGLTIRYIFKKERLGFRILSLIPLLDLILLLAAGYDMYHGATATPAHALAGIYIGVSVVFGKSMIEWADERFAYYIMKTGDKPVKLVGIEYAKHQFKGWQKHVLAFILGAALLILTTVIVGDPDRTKILTDMIQAWLVVLGIDLIMTLSYFIWKKA</sequence>
<keyword evidence="1" id="KW-1133">Transmembrane helix</keyword>
<feature type="transmembrane region" description="Helical" evidence="1">
    <location>
        <begin position="123"/>
        <end position="141"/>
    </location>
</feature>
<feature type="transmembrane region" description="Helical" evidence="1">
    <location>
        <begin position="153"/>
        <end position="173"/>
    </location>
</feature>